<reference evidence="1 2" key="2">
    <citation type="submission" date="2020-03" db="EMBL/GenBank/DDBJ databases">
        <authorList>
            <person name="Ichikawa N."/>
            <person name="Kimura A."/>
            <person name="Kitahashi Y."/>
            <person name="Uohara A."/>
        </authorList>
    </citation>
    <scope>NUCLEOTIDE SEQUENCE [LARGE SCALE GENOMIC DNA]</scope>
    <source>
        <strain evidence="1 2">NBRC 105367</strain>
    </source>
</reference>
<dbReference type="AlphaFoldDB" id="A0A6F8YXM3"/>
<protein>
    <recommendedName>
        <fullName evidence="3">FXSXX-COOH protein</fullName>
    </recommendedName>
</protein>
<dbReference type="RefSeq" id="WP_173163446.1">
    <property type="nucleotide sequence ID" value="NZ_AP022871.1"/>
</dbReference>
<dbReference type="EMBL" id="AP022871">
    <property type="protein sequence ID" value="BCB90920.1"/>
    <property type="molecule type" value="Genomic_DNA"/>
</dbReference>
<dbReference type="KEGG" id="psuu:Psuf_082330"/>
<accession>A0A6F8YXM3</accession>
<proteinExistence type="predicted"/>
<evidence type="ECO:0000313" key="2">
    <source>
        <dbReference type="Proteomes" id="UP000503011"/>
    </source>
</evidence>
<sequence length="61" mass="6671">MPDNADFQRDDELAAIPDLSTRSLDGVLSDGDSVLDRAVLRLLHNLDQPGEHYAAHGNTLE</sequence>
<gene>
    <name evidence="1" type="ORF">Psuf_082330</name>
</gene>
<evidence type="ECO:0000313" key="1">
    <source>
        <dbReference type="EMBL" id="BCB90920.1"/>
    </source>
</evidence>
<evidence type="ECO:0008006" key="3">
    <source>
        <dbReference type="Google" id="ProtNLM"/>
    </source>
</evidence>
<keyword evidence="2" id="KW-1185">Reference proteome</keyword>
<dbReference type="Proteomes" id="UP000503011">
    <property type="component" value="Chromosome"/>
</dbReference>
<name>A0A6F8YXM3_9ACTN</name>
<reference evidence="1 2" key="1">
    <citation type="submission" date="2020-03" db="EMBL/GenBank/DDBJ databases">
        <title>Whole genome shotgun sequence of Phytohabitans suffuscus NBRC 105367.</title>
        <authorList>
            <person name="Komaki H."/>
            <person name="Tamura T."/>
        </authorList>
    </citation>
    <scope>NUCLEOTIDE SEQUENCE [LARGE SCALE GENOMIC DNA]</scope>
    <source>
        <strain evidence="1 2">NBRC 105367</strain>
    </source>
</reference>
<organism evidence="1 2">
    <name type="scientific">Phytohabitans suffuscus</name>
    <dbReference type="NCBI Taxonomy" id="624315"/>
    <lineage>
        <taxon>Bacteria</taxon>
        <taxon>Bacillati</taxon>
        <taxon>Actinomycetota</taxon>
        <taxon>Actinomycetes</taxon>
        <taxon>Micromonosporales</taxon>
        <taxon>Micromonosporaceae</taxon>
    </lineage>
</organism>